<comment type="subcellular location">
    <subcellularLocation>
        <location evidence="1">Mitochondrion inner membrane</location>
        <topology evidence="1">Single-pass type II membrane protein</topology>
    </subcellularLocation>
</comment>
<keyword evidence="6" id="KW-0496">Mitochondrion</keyword>
<accession>A0AAV5I0F9</accession>
<keyword evidence="4 8" id="KW-0999">Mitochondrion inner membrane</keyword>
<evidence type="ECO:0000256" key="7">
    <source>
        <dbReference type="ARBA" id="ARBA00023136"/>
    </source>
</evidence>
<name>A0AAV5I0F9_9ROSI</name>
<dbReference type="InterPro" id="IPR001107">
    <property type="entry name" value="Band_7"/>
</dbReference>
<protein>
    <recommendedName>
        <fullName evidence="8">Prohibitin</fullName>
    </recommendedName>
</protein>
<dbReference type="GO" id="GO:0005743">
    <property type="term" value="C:mitochondrial inner membrane"/>
    <property type="evidence" value="ECO:0007669"/>
    <property type="project" value="UniProtKB-SubCell"/>
</dbReference>
<keyword evidence="5" id="KW-0812">Transmembrane</keyword>
<dbReference type="Pfam" id="PF01145">
    <property type="entry name" value="Band_7"/>
    <property type="match status" value="1"/>
</dbReference>
<gene>
    <name evidence="10" type="ORF">SLEP1_g6643</name>
</gene>
<comment type="caution">
    <text evidence="10">The sequence shown here is derived from an EMBL/GenBank/DDBJ whole genome shotgun (WGS) entry which is preliminary data.</text>
</comment>
<dbReference type="PRINTS" id="PR00679">
    <property type="entry name" value="PROHIBITIN"/>
</dbReference>
<dbReference type="PANTHER" id="PTHR23222">
    <property type="entry name" value="PROHIBITIN"/>
    <property type="match status" value="1"/>
</dbReference>
<dbReference type="EMBL" id="BPVZ01000006">
    <property type="protein sequence ID" value="GKU92996.1"/>
    <property type="molecule type" value="Genomic_DNA"/>
</dbReference>
<organism evidence="10 11">
    <name type="scientific">Rubroshorea leprosula</name>
    <dbReference type="NCBI Taxonomy" id="152421"/>
    <lineage>
        <taxon>Eukaryota</taxon>
        <taxon>Viridiplantae</taxon>
        <taxon>Streptophyta</taxon>
        <taxon>Embryophyta</taxon>
        <taxon>Tracheophyta</taxon>
        <taxon>Spermatophyta</taxon>
        <taxon>Magnoliopsida</taxon>
        <taxon>eudicotyledons</taxon>
        <taxon>Gunneridae</taxon>
        <taxon>Pentapetalae</taxon>
        <taxon>rosids</taxon>
        <taxon>malvids</taxon>
        <taxon>Malvales</taxon>
        <taxon>Dipterocarpaceae</taxon>
        <taxon>Rubroshorea</taxon>
    </lineage>
</organism>
<dbReference type="GO" id="GO:0007005">
    <property type="term" value="P:mitochondrion organization"/>
    <property type="evidence" value="ECO:0007669"/>
    <property type="project" value="TreeGrafter"/>
</dbReference>
<dbReference type="InterPro" id="IPR000163">
    <property type="entry name" value="Prohibitin"/>
</dbReference>
<sequence>MNFKNAKVPKMPGAVPAVFKLGVLGALGVYGVANSLYNVDGGHRAIVFNRLVGVKDKVYPEGTHLMLPWFERPVIYDVRARPHLVESTSGSRDLQMVKIGLRVLTRPVADQLPTIYRTLGENYNERVLPSIIHETLKAVVAQYNASQLITQREAVSREIRKILTERAAYFNIALDDVSITSLTFGKEFTAAIEAKQVAAQEAERAKFIVEKAEQDKKSAVIRAQGEAKSAQLIGQAIANNPAFITLRKIEAAREIAHTISNSANKVYLNADDLLLNLQEMNLETSKK</sequence>
<dbReference type="Gene3D" id="3.30.479.30">
    <property type="entry name" value="Band 7 domain"/>
    <property type="match status" value="1"/>
</dbReference>
<dbReference type="SMART" id="SM00244">
    <property type="entry name" value="PHB"/>
    <property type="match status" value="1"/>
</dbReference>
<comment type="subunit">
    <text evidence="3">Component of a prohibitin multimeric complex in mitochondrial membranes.</text>
</comment>
<dbReference type="SUPFAM" id="SSF117892">
    <property type="entry name" value="Band 7/SPFH domain"/>
    <property type="match status" value="1"/>
</dbReference>
<feature type="domain" description="Band 7" evidence="9">
    <location>
        <begin position="35"/>
        <end position="196"/>
    </location>
</feature>
<keyword evidence="5" id="KW-0735">Signal-anchor</keyword>
<evidence type="ECO:0000256" key="6">
    <source>
        <dbReference type="ARBA" id="ARBA00023128"/>
    </source>
</evidence>
<dbReference type="PANTHER" id="PTHR23222:SF1">
    <property type="entry name" value="PROHIBITIN-2"/>
    <property type="match status" value="1"/>
</dbReference>
<evidence type="ECO:0000256" key="4">
    <source>
        <dbReference type="ARBA" id="ARBA00022792"/>
    </source>
</evidence>
<keyword evidence="7" id="KW-0472">Membrane</keyword>
<evidence type="ECO:0000313" key="10">
    <source>
        <dbReference type="EMBL" id="GKU92996.1"/>
    </source>
</evidence>
<reference evidence="10 11" key="1">
    <citation type="journal article" date="2021" name="Commun. Biol.">
        <title>The genome of Shorea leprosula (Dipterocarpaceae) highlights the ecological relevance of drought in aseasonal tropical rainforests.</title>
        <authorList>
            <person name="Ng K.K.S."/>
            <person name="Kobayashi M.J."/>
            <person name="Fawcett J.A."/>
            <person name="Hatakeyama M."/>
            <person name="Paape T."/>
            <person name="Ng C.H."/>
            <person name="Ang C.C."/>
            <person name="Tnah L.H."/>
            <person name="Lee C.T."/>
            <person name="Nishiyama T."/>
            <person name="Sese J."/>
            <person name="O'Brien M.J."/>
            <person name="Copetti D."/>
            <person name="Mohd Noor M.I."/>
            <person name="Ong R.C."/>
            <person name="Putra M."/>
            <person name="Sireger I.Z."/>
            <person name="Indrioko S."/>
            <person name="Kosugi Y."/>
            <person name="Izuno A."/>
            <person name="Isagi Y."/>
            <person name="Lee S.L."/>
            <person name="Shimizu K.K."/>
        </authorList>
    </citation>
    <scope>NUCLEOTIDE SEQUENCE [LARGE SCALE GENOMIC DNA]</scope>
    <source>
        <strain evidence="10">214</strain>
    </source>
</reference>
<evidence type="ECO:0000256" key="3">
    <source>
        <dbReference type="ARBA" id="ARBA00011786"/>
    </source>
</evidence>
<comment type="similarity">
    <text evidence="2 8">Belongs to the prohibitin family.</text>
</comment>
<dbReference type="InterPro" id="IPR036013">
    <property type="entry name" value="Band_7/SPFH_dom_sf"/>
</dbReference>
<proteinExistence type="inferred from homology"/>
<evidence type="ECO:0000256" key="8">
    <source>
        <dbReference type="RuleBase" id="RU366048"/>
    </source>
</evidence>
<dbReference type="CDD" id="cd03401">
    <property type="entry name" value="SPFH_prohibitin"/>
    <property type="match status" value="1"/>
</dbReference>
<evidence type="ECO:0000256" key="1">
    <source>
        <dbReference type="ARBA" id="ARBA00004140"/>
    </source>
</evidence>
<dbReference type="Proteomes" id="UP001054252">
    <property type="component" value="Unassembled WGS sequence"/>
</dbReference>
<evidence type="ECO:0000256" key="2">
    <source>
        <dbReference type="ARBA" id="ARBA00009658"/>
    </source>
</evidence>
<evidence type="ECO:0000259" key="9">
    <source>
        <dbReference type="SMART" id="SM00244"/>
    </source>
</evidence>
<dbReference type="FunFam" id="3.30.479.30:FF:000001">
    <property type="entry name" value="Prohibitin 2"/>
    <property type="match status" value="1"/>
</dbReference>
<evidence type="ECO:0000313" key="11">
    <source>
        <dbReference type="Proteomes" id="UP001054252"/>
    </source>
</evidence>
<dbReference type="AlphaFoldDB" id="A0AAV5I0F9"/>
<keyword evidence="11" id="KW-1185">Reference proteome</keyword>
<evidence type="ECO:0000256" key="5">
    <source>
        <dbReference type="ARBA" id="ARBA00022968"/>
    </source>
</evidence>